<dbReference type="EMBL" id="LGIA01000044">
    <property type="protein sequence ID" value="KOH46132.1"/>
    <property type="molecule type" value="Genomic_DNA"/>
</dbReference>
<dbReference type="OrthoDB" id="9811959at2"/>
<dbReference type="AlphaFoldDB" id="A0A0L8VDA3"/>
<dbReference type="STRING" id="1409788.NC99_10440"/>
<sequence length="131" mass="14870">MATIERFEDIKAWQLARDLCKQINGYTLYTIFSKDFKLIGQIKGSSGSVMDNIAEGFERGGNKEFVQFLSFSKGSTGEVKSQLYRDLDNKYISQTEFDNAYSKADEISKMIGGLMSYLSKSDIKGPKFKRE</sequence>
<dbReference type="SUPFAM" id="SSF158446">
    <property type="entry name" value="IVS-encoded protein-like"/>
    <property type="match status" value="1"/>
</dbReference>
<dbReference type="PANTHER" id="PTHR38471">
    <property type="entry name" value="FOUR HELIX BUNDLE PROTEIN"/>
    <property type="match status" value="1"/>
</dbReference>
<keyword evidence="1" id="KW-0689">Ribosomal protein</keyword>
<dbReference type="GO" id="GO:0005840">
    <property type="term" value="C:ribosome"/>
    <property type="evidence" value="ECO:0007669"/>
    <property type="project" value="UniProtKB-KW"/>
</dbReference>
<dbReference type="InterPro" id="IPR012657">
    <property type="entry name" value="23S_rRNA-intervening_sequence"/>
</dbReference>
<organism evidence="1 2">
    <name type="scientific">Sunxiuqinia dokdonensis</name>
    <dbReference type="NCBI Taxonomy" id="1409788"/>
    <lineage>
        <taxon>Bacteria</taxon>
        <taxon>Pseudomonadati</taxon>
        <taxon>Bacteroidota</taxon>
        <taxon>Bacteroidia</taxon>
        <taxon>Marinilabiliales</taxon>
        <taxon>Prolixibacteraceae</taxon>
        <taxon>Sunxiuqinia</taxon>
    </lineage>
</organism>
<evidence type="ECO:0000313" key="2">
    <source>
        <dbReference type="Proteomes" id="UP000036958"/>
    </source>
</evidence>
<dbReference type="Gene3D" id="1.20.1440.60">
    <property type="entry name" value="23S rRNA-intervening sequence"/>
    <property type="match status" value="1"/>
</dbReference>
<keyword evidence="1" id="KW-0687">Ribonucleoprotein</keyword>
<protein>
    <submittedName>
        <fullName evidence="1">30S ribosomal protein S23</fullName>
    </submittedName>
</protein>
<comment type="caution">
    <text evidence="1">The sequence shown here is derived from an EMBL/GenBank/DDBJ whole genome shotgun (WGS) entry which is preliminary data.</text>
</comment>
<dbReference type="PANTHER" id="PTHR38471:SF2">
    <property type="entry name" value="FOUR HELIX BUNDLE PROTEIN"/>
    <property type="match status" value="1"/>
</dbReference>
<reference evidence="2" key="1">
    <citation type="submission" date="2015-07" db="EMBL/GenBank/DDBJ databases">
        <title>Genome sequencing of Sunxiuqinia dokdonensis strain SK.</title>
        <authorList>
            <person name="Ahn S."/>
            <person name="Kim B.-C."/>
        </authorList>
    </citation>
    <scope>NUCLEOTIDE SEQUENCE [LARGE SCALE GENOMIC DNA]</scope>
    <source>
        <strain evidence="2">SK</strain>
    </source>
</reference>
<name>A0A0L8VDA3_9BACT</name>
<accession>A0A0L8VDA3</accession>
<evidence type="ECO:0000313" key="1">
    <source>
        <dbReference type="EMBL" id="KOH46132.1"/>
    </source>
</evidence>
<dbReference type="Pfam" id="PF05635">
    <property type="entry name" value="23S_rRNA_IVP"/>
    <property type="match status" value="1"/>
</dbReference>
<dbReference type="NCBIfam" id="TIGR02436">
    <property type="entry name" value="four helix bundle protein"/>
    <property type="match status" value="1"/>
</dbReference>
<keyword evidence="2" id="KW-1185">Reference proteome</keyword>
<dbReference type="InterPro" id="IPR036583">
    <property type="entry name" value="23S_rRNA_IVS_sf"/>
</dbReference>
<proteinExistence type="predicted"/>
<dbReference type="RefSeq" id="WP_053180375.1">
    <property type="nucleotide sequence ID" value="NZ_LGIA01000044.1"/>
</dbReference>
<dbReference type="CDD" id="cd16377">
    <property type="entry name" value="23S_rRNA_IVP_like"/>
    <property type="match status" value="1"/>
</dbReference>
<gene>
    <name evidence="1" type="ORF">NC99_10440</name>
</gene>
<dbReference type="Proteomes" id="UP000036958">
    <property type="component" value="Unassembled WGS sequence"/>
</dbReference>